<evidence type="ECO:0000256" key="1">
    <source>
        <dbReference type="SAM" id="SignalP"/>
    </source>
</evidence>
<dbReference type="Proteomes" id="UP000799757">
    <property type="component" value="Unassembled WGS sequence"/>
</dbReference>
<evidence type="ECO:0000313" key="2">
    <source>
        <dbReference type="EMBL" id="KAF2795597.1"/>
    </source>
</evidence>
<keyword evidence="3" id="KW-1185">Reference proteome</keyword>
<dbReference type="EMBL" id="MU001854">
    <property type="protein sequence ID" value="KAF2795597.1"/>
    <property type="molecule type" value="Genomic_DNA"/>
</dbReference>
<reference evidence="2" key="1">
    <citation type="journal article" date="2020" name="Stud. Mycol.">
        <title>101 Dothideomycetes genomes: a test case for predicting lifestyles and emergence of pathogens.</title>
        <authorList>
            <person name="Haridas S."/>
            <person name="Albert R."/>
            <person name="Binder M."/>
            <person name="Bloem J."/>
            <person name="Labutti K."/>
            <person name="Salamov A."/>
            <person name="Andreopoulos B."/>
            <person name="Baker S."/>
            <person name="Barry K."/>
            <person name="Bills G."/>
            <person name="Bluhm B."/>
            <person name="Cannon C."/>
            <person name="Castanera R."/>
            <person name="Culley D."/>
            <person name="Daum C."/>
            <person name="Ezra D."/>
            <person name="Gonzalez J."/>
            <person name="Henrissat B."/>
            <person name="Kuo A."/>
            <person name="Liang C."/>
            <person name="Lipzen A."/>
            <person name="Lutzoni F."/>
            <person name="Magnuson J."/>
            <person name="Mondo S."/>
            <person name="Nolan M."/>
            <person name="Ohm R."/>
            <person name="Pangilinan J."/>
            <person name="Park H.-J."/>
            <person name="Ramirez L."/>
            <person name="Alfaro M."/>
            <person name="Sun H."/>
            <person name="Tritt A."/>
            <person name="Yoshinaga Y."/>
            <person name="Zwiers L.-H."/>
            <person name="Turgeon B."/>
            <person name="Goodwin S."/>
            <person name="Spatafora J."/>
            <person name="Crous P."/>
            <person name="Grigoriev I."/>
        </authorList>
    </citation>
    <scope>NUCLEOTIDE SEQUENCE</scope>
    <source>
        <strain evidence="2">CBS 109.77</strain>
    </source>
</reference>
<keyword evidence="1" id="KW-0732">Signal</keyword>
<accession>A0A6A6XIZ3</accession>
<gene>
    <name evidence="2" type="ORF">K505DRAFT_10888</name>
</gene>
<evidence type="ECO:0008006" key="4">
    <source>
        <dbReference type="Google" id="ProtNLM"/>
    </source>
</evidence>
<protein>
    <recommendedName>
        <fullName evidence="4">Extracellular membrane protein CFEM domain-containing protein</fullName>
    </recommendedName>
</protein>
<sequence length="171" mass="17964">MRISICLAALAALVAAAPHPQNQLPTDIPVSISATIATATVSVIPSTSLNIPVTTVSVPVLPTGLVPLNSTRSSTSKRRGGHSEPVPIFSRFCDCPLLATIAYPCYATDALASCNFEENHSWVCWTSANFGCPSPTRACSDLFKPTPVTGRHPCDLSPPTEPTITAAAIRH</sequence>
<evidence type="ECO:0000313" key="3">
    <source>
        <dbReference type="Proteomes" id="UP000799757"/>
    </source>
</evidence>
<name>A0A6A6XIZ3_9PLEO</name>
<organism evidence="2 3">
    <name type="scientific">Melanomma pulvis-pyrius CBS 109.77</name>
    <dbReference type="NCBI Taxonomy" id="1314802"/>
    <lineage>
        <taxon>Eukaryota</taxon>
        <taxon>Fungi</taxon>
        <taxon>Dikarya</taxon>
        <taxon>Ascomycota</taxon>
        <taxon>Pezizomycotina</taxon>
        <taxon>Dothideomycetes</taxon>
        <taxon>Pleosporomycetidae</taxon>
        <taxon>Pleosporales</taxon>
        <taxon>Melanommataceae</taxon>
        <taxon>Melanomma</taxon>
    </lineage>
</organism>
<feature type="signal peptide" evidence="1">
    <location>
        <begin position="1"/>
        <end position="16"/>
    </location>
</feature>
<dbReference type="AlphaFoldDB" id="A0A6A6XIZ3"/>
<feature type="chain" id="PRO_5025496033" description="Extracellular membrane protein CFEM domain-containing protein" evidence="1">
    <location>
        <begin position="17"/>
        <end position="171"/>
    </location>
</feature>
<dbReference type="OrthoDB" id="3692961at2759"/>
<proteinExistence type="predicted"/>